<feature type="domain" description="RCK C-terminal" evidence="4">
    <location>
        <begin position="135"/>
        <end position="222"/>
    </location>
</feature>
<evidence type="ECO:0000256" key="2">
    <source>
        <dbReference type="ARBA" id="ARBA00023065"/>
    </source>
</evidence>
<proteinExistence type="predicted"/>
<sequence length="224" mass="24519">MYILIAGGGIVGRSLVKKLVDKHDIVVIDLEKEVCERIYSQYGAVSVHGNATKINVLKDAGIEKCDVAVAVMRDDVDNLAFTILAKNFGVDKILVRMRDPEYENAYRLAGATNIGAVMNLLAERFVVDIEEPRIRKVASLGDGKAEVSIITIPEDARSDGQSIADIVNNSEFPDDCVIAGIYDTENDQLIIPRGNRKIHADNQVFLVATKENMIKAADFLMGAL</sequence>
<organism evidence="5 6">
    <name type="scientific">Halonatronomonas betaini</name>
    <dbReference type="NCBI Taxonomy" id="2778430"/>
    <lineage>
        <taxon>Bacteria</taxon>
        <taxon>Bacillati</taxon>
        <taxon>Bacillota</taxon>
        <taxon>Clostridia</taxon>
        <taxon>Halanaerobiales</taxon>
        <taxon>Halarsenatibacteraceae</taxon>
        <taxon>Halonatronomonas</taxon>
    </lineage>
</organism>
<feature type="domain" description="RCK N-terminal" evidence="3">
    <location>
        <begin position="1"/>
        <end position="117"/>
    </location>
</feature>
<dbReference type="GO" id="GO:0008324">
    <property type="term" value="F:monoatomic cation transmembrane transporter activity"/>
    <property type="evidence" value="ECO:0007669"/>
    <property type="project" value="InterPro"/>
</dbReference>
<gene>
    <name evidence="5" type="ORF">I0Q91_06055</name>
</gene>
<dbReference type="GO" id="GO:0006813">
    <property type="term" value="P:potassium ion transport"/>
    <property type="evidence" value="ECO:0007669"/>
    <property type="project" value="InterPro"/>
</dbReference>
<dbReference type="SUPFAM" id="SSF116726">
    <property type="entry name" value="TrkA C-terminal domain-like"/>
    <property type="match status" value="1"/>
</dbReference>
<name>A0A931AU06_9FIRM</name>
<dbReference type="AlphaFoldDB" id="A0A931AU06"/>
<dbReference type="InterPro" id="IPR036721">
    <property type="entry name" value="RCK_C_sf"/>
</dbReference>
<dbReference type="InterPro" id="IPR006037">
    <property type="entry name" value="RCK_C"/>
</dbReference>
<dbReference type="PANTHER" id="PTHR43833:SF5">
    <property type="entry name" value="TRK SYSTEM POTASSIUM UPTAKE PROTEIN TRKA"/>
    <property type="match status" value="1"/>
</dbReference>
<dbReference type="PROSITE" id="PS51202">
    <property type="entry name" value="RCK_C"/>
    <property type="match status" value="1"/>
</dbReference>
<evidence type="ECO:0000259" key="3">
    <source>
        <dbReference type="PROSITE" id="PS51201"/>
    </source>
</evidence>
<keyword evidence="2" id="KW-0406">Ion transport</keyword>
<dbReference type="Pfam" id="PF02254">
    <property type="entry name" value="TrkA_N"/>
    <property type="match status" value="1"/>
</dbReference>
<comment type="caution">
    <text evidence="5">The sequence shown here is derived from an EMBL/GenBank/DDBJ whole genome shotgun (WGS) entry which is preliminary data.</text>
</comment>
<dbReference type="InterPro" id="IPR003148">
    <property type="entry name" value="RCK_N"/>
</dbReference>
<evidence type="ECO:0000259" key="4">
    <source>
        <dbReference type="PROSITE" id="PS51202"/>
    </source>
</evidence>
<evidence type="ECO:0000313" key="5">
    <source>
        <dbReference type="EMBL" id="MBF8436629.1"/>
    </source>
</evidence>
<dbReference type="PANTHER" id="PTHR43833">
    <property type="entry name" value="POTASSIUM CHANNEL PROTEIN 2-RELATED-RELATED"/>
    <property type="match status" value="1"/>
</dbReference>
<dbReference type="Proteomes" id="UP000621436">
    <property type="component" value="Unassembled WGS sequence"/>
</dbReference>
<reference evidence="5" key="1">
    <citation type="submission" date="2020-11" db="EMBL/GenBank/DDBJ databases">
        <title>Halonatronomonas betainensis gen. nov., sp. nov. a novel haloalkaliphilic representative of the family Halanaerobiacae capable of betaine degradation.</title>
        <authorList>
            <person name="Boltyanskaya Y."/>
            <person name="Kevbrin V."/>
            <person name="Detkova E."/>
            <person name="Grouzdev D.S."/>
            <person name="Koziaeva V."/>
            <person name="Zhilina T."/>
        </authorList>
    </citation>
    <scope>NUCLEOTIDE SEQUENCE</scope>
    <source>
        <strain evidence="5">Z-7014</strain>
    </source>
</reference>
<dbReference type="InterPro" id="IPR050721">
    <property type="entry name" value="Trk_Ktr_HKT_K-transport"/>
</dbReference>
<protein>
    <submittedName>
        <fullName evidence="5">TrkA family potassium uptake protein</fullName>
    </submittedName>
</protein>
<evidence type="ECO:0000313" key="6">
    <source>
        <dbReference type="Proteomes" id="UP000621436"/>
    </source>
</evidence>
<dbReference type="Gene3D" id="3.30.70.1450">
    <property type="entry name" value="Regulator of K+ conductance, C-terminal domain"/>
    <property type="match status" value="1"/>
</dbReference>
<dbReference type="SUPFAM" id="SSF51735">
    <property type="entry name" value="NAD(P)-binding Rossmann-fold domains"/>
    <property type="match status" value="1"/>
</dbReference>
<dbReference type="Pfam" id="PF02080">
    <property type="entry name" value="TrkA_C"/>
    <property type="match status" value="1"/>
</dbReference>
<accession>A0A931AU06</accession>
<dbReference type="InterPro" id="IPR036291">
    <property type="entry name" value="NAD(P)-bd_dom_sf"/>
</dbReference>
<dbReference type="Gene3D" id="3.40.50.720">
    <property type="entry name" value="NAD(P)-binding Rossmann-like Domain"/>
    <property type="match status" value="1"/>
</dbReference>
<dbReference type="EMBL" id="JADPIE010000003">
    <property type="protein sequence ID" value="MBF8436629.1"/>
    <property type="molecule type" value="Genomic_DNA"/>
</dbReference>
<keyword evidence="6" id="KW-1185">Reference proteome</keyword>
<evidence type="ECO:0000256" key="1">
    <source>
        <dbReference type="ARBA" id="ARBA00022448"/>
    </source>
</evidence>
<dbReference type="PROSITE" id="PS51201">
    <property type="entry name" value="RCK_N"/>
    <property type="match status" value="1"/>
</dbReference>
<keyword evidence="1" id="KW-0813">Transport</keyword>